<dbReference type="NCBIfam" id="NF002740">
    <property type="entry name" value="PRK02724.1"/>
    <property type="match status" value="1"/>
</dbReference>
<dbReference type="InterPro" id="IPR038447">
    <property type="entry name" value="PSRP-3/Ycf65_sf"/>
</dbReference>
<comment type="similarity">
    <text evidence="2 6">Belongs to the chloroplast-specific ribosomal protein cS23 family.</text>
</comment>
<evidence type="ECO:0000256" key="1">
    <source>
        <dbReference type="ARBA" id="ARBA00002396"/>
    </source>
</evidence>
<sequence length="146" mass="17241">MEIRSFHLGRVKLQLLRGIILDYDRRPFINRVKLFMPDMHENLPEAILSKFILKILWLDDNVALAVDQIVGKGTSPLTKYFFWPRNDAWEELKKELEAKHWITEVERVALLNKATEVINYWQEEGRKRPMTEAQLKFPEVAFTGST</sequence>
<reference evidence="7 8" key="1">
    <citation type="submission" date="2012-05" db="EMBL/GenBank/DDBJ databases">
        <authorList>
            <person name="Hilton J."/>
        </authorList>
    </citation>
    <scope>NUCLEOTIDE SEQUENCE [LARGE SCALE GENOMIC DNA]</scope>
    <source>
        <strain evidence="7 8">HH01</strain>
    </source>
</reference>
<dbReference type="GO" id="GO:1990904">
    <property type="term" value="C:ribonucleoprotein complex"/>
    <property type="evidence" value="ECO:0007669"/>
    <property type="project" value="UniProtKB-KW"/>
</dbReference>
<keyword evidence="5 6" id="KW-0687">Ribonucleoprotein</keyword>
<dbReference type="AlphaFoldDB" id="M1WZW5"/>
<comment type="subunit">
    <text evidence="3 6">Part of the 30S ribosomal subunit.</text>
</comment>
<dbReference type="EMBL" id="CAIY01000071">
    <property type="protein sequence ID" value="CCH67957.1"/>
    <property type="molecule type" value="Genomic_DNA"/>
</dbReference>
<evidence type="ECO:0000256" key="4">
    <source>
        <dbReference type="ARBA" id="ARBA00022980"/>
    </source>
</evidence>
<dbReference type="PANTHER" id="PTHR35108:SF1">
    <property type="entry name" value="OS04G0461100 PROTEIN"/>
    <property type="match status" value="1"/>
</dbReference>
<dbReference type="InterPro" id="IPR006924">
    <property type="entry name" value="Ribosomal_cS23-like"/>
</dbReference>
<comment type="function">
    <text evidence="1 6">Probably a ribosomal protein or a ribosome-associated protein.</text>
</comment>
<evidence type="ECO:0000313" key="7">
    <source>
        <dbReference type="EMBL" id="CCH67957.1"/>
    </source>
</evidence>
<dbReference type="GO" id="GO:0003735">
    <property type="term" value="F:structural constituent of ribosome"/>
    <property type="evidence" value="ECO:0007669"/>
    <property type="project" value="InterPro"/>
</dbReference>
<dbReference type="Proteomes" id="UP000053051">
    <property type="component" value="Unassembled WGS sequence"/>
</dbReference>
<reference evidence="8" key="2">
    <citation type="submission" date="2016-01" db="EMBL/GenBank/DDBJ databases">
        <title>Diatom-associated endosymboitic cyanobacterium lacks core nitrogen metabolism enzymes.</title>
        <authorList>
            <person name="Hilton J.A."/>
            <person name="Foster R.A."/>
            <person name="Tripp H.J."/>
            <person name="Carter B.J."/>
            <person name="Zehr J.P."/>
            <person name="Villareal T.A."/>
        </authorList>
    </citation>
    <scope>NUCLEOTIDE SEQUENCE [LARGE SCALE GENOMIC DNA]</scope>
    <source>
        <strain evidence="8">HH01</strain>
    </source>
</reference>
<evidence type="ECO:0000256" key="5">
    <source>
        <dbReference type="ARBA" id="ARBA00023274"/>
    </source>
</evidence>
<proteinExistence type="inferred from homology"/>
<gene>
    <name evidence="7" type="ORF">RINTHH_18020</name>
</gene>
<dbReference type="Pfam" id="PF04839">
    <property type="entry name" value="PSRP-3_Ycf65"/>
    <property type="match status" value="1"/>
</dbReference>
<dbReference type="GO" id="GO:0006412">
    <property type="term" value="P:translation"/>
    <property type="evidence" value="ECO:0007669"/>
    <property type="project" value="UniProtKB-UniRule"/>
</dbReference>
<dbReference type="HAMAP" id="MF_00619">
    <property type="entry name" value="Ribosomal_plastid_cS23"/>
    <property type="match status" value="1"/>
</dbReference>
<dbReference type="STRING" id="1165094.RINTHH_18020"/>
<evidence type="ECO:0000256" key="2">
    <source>
        <dbReference type="ARBA" id="ARBA00008561"/>
    </source>
</evidence>
<evidence type="ECO:0000256" key="3">
    <source>
        <dbReference type="ARBA" id="ARBA00011458"/>
    </source>
</evidence>
<protein>
    <recommendedName>
        <fullName evidence="6">Probable small ribosomal subunit protein cS23</fullName>
    </recommendedName>
</protein>
<comment type="caution">
    <text evidence="7">The sequence shown here is derived from an EMBL/GenBank/DDBJ whole genome shotgun (WGS) entry which is preliminary data.</text>
</comment>
<keyword evidence="8" id="KW-1185">Reference proteome</keyword>
<keyword evidence="4 6" id="KW-0689">Ribosomal protein</keyword>
<dbReference type="PANTHER" id="PTHR35108">
    <property type="entry name" value="30S RIBOSOMAL PROTEIN 3, CHLOROPLASTIC"/>
    <property type="match status" value="1"/>
</dbReference>
<evidence type="ECO:0000313" key="8">
    <source>
        <dbReference type="Proteomes" id="UP000053051"/>
    </source>
</evidence>
<dbReference type="InterPro" id="IPR057257">
    <property type="entry name" value="Ribosomal_cS23"/>
</dbReference>
<accession>M1WZW5</accession>
<name>M1WZW5_9NOST</name>
<dbReference type="GO" id="GO:0005840">
    <property type="term" value="C:ribosome"/>
    <property type="evidence" value="ECO:0007669"/>
    <property type="project" value="UniProtKB-KW"/>
</dbReference>
<organism evidence="7 8">
    <name type="scientific">Richelia intracellularis HH01</name>
    <dbReference type="NCBI Taxonomy" id="1165094"/>
    <lineage>
        <taxon>Bacteria</taxon>
        <taxon>Bacillati</taxon>
        <taxon>Cyanobacteriota</taxon>
        <taxon>Cyanophyceae</taxon>
        <taxon>Nostocales</taxon>
        <taxon>Nostocaceae</taxon>
        <taxon>Richelia</taxon>
    </lineage>
</organism>
<dbReference type="Gene3D" id="3.30.390.140">
    <property type="match status" value="1"/>
</dbReference>
<evidence type="ECO:0000256" key="6">
    <source>
        <dbReference type="HAMAP-Rule" id="MF_00619"/>
    </source>
</evidence>